<protein>
    <submittedName>
        <fullName evidence="2">Uncharacterized protein</fullName>
    </submittedName>
</protein>
<evidence type="ECO:0000313" key="2">
    <source>
        <dbReference type="EMBL" id="PZQ94341.1"/>
    </source>
</evidence>
<dbReference type="EMBL" id="QFQS01000030">
    <property type="protein sequence ID" value="PZQ94341.1"/>
    <property type="molecule type" value="Genomic_DNA"/>
</dbReference>
<name>A0A2W5RV74_CERSP</name>
<evidence type="ECO:0000256" key="1">
    <source>
        <dbReference type="SAM" id="Phobius"/>
    </source>
</evidence>
<proteinExistence type="predicted"/>
<reference evidence="2 3" key="1">
    <citation type="submission" date="2017-08" db="EMBL/GenBank/DDBJ databases">
        <title>Infants hospitalized years apart are colonized by the same room-sourced microbial strains.</title>
        <authorList>
            <person name="Brooks B."/>
            <person name="Olm M.R."/>
            <person name="Firek B.A."/>
            <person name="Baker R."/>
            <person name="Thomas B.C."/>
            <person name="Morowitz M.J."/>
            <person name="Banfield J.F."/>
        </authorList>
    </citation>
    <scope>NUCLEOTIDE SEQUENCE [LARGE SCALE GENOMIC DNA]</scope>
    <source>
        <strain evidence="2">S2_003_000_R2_11</strain>
    </source>
</reference>
<dbReference type="AlphaFoldDB" id="A0A2W5RV74"/>
<feature type="transmembrane region" description="Helical" evidence="1">
    <location>
        <begin position="43"/>
        <end position="76"/>
    </location>
</feature>
<sequence length="81" mass="8422">MRLIGILMTACVILAAAQAVAVALAILLGLALIYSLFTAPKETLGVIALLLVAGMWQAYPLALLGLVGLLVVLKLLTNHRG</sequence>
<dbReference type="Proteomes" id="UP000248975">
    <property type="component" value="Unassembled WGS sequence"/>
</dbReference>
<keyword evidence="1" id="KW-1133">Transmembrane helix</keyword>
<keyword evidence="1" id="KW-0472">Membrane</keyword>
<feature type="transmembrane region" description="Helical" evidence="1">
    <location>
        <begin position="12"/>
        <end position="37"/>
    </location>
</feature>
<gene>
    <name evidence="2" type="ORF">DI533_22430</name>
</gene>
<comment type="caution">
    <text evidence="2">The sequence shown here is derived from an EMBL/GenBank/DDBJ whole genome shotgun (WGS) entry which is preliminary data.</text>
</comment>
<organism evidence="2 3">
    <name type="scientific">Cereibacter sphaeroides</name>
    <name type="common">Rhodobacter sphaeroides</name>
    <dbReference type="NCBI Taxonomy" id="1063"/>
    <lineage>
        <taxon>Bacteria</taxon>
        <taxon>Pseudomonadati</taxon>
        <taxon>Pseudomonadota</taxon>
        <taxon>Alphaproteobacteria</taxon>
        <taxon>Rhodobacterales</taxon>
        <taxon>Paracoccaceae</taxon>
        <taxon>Cereibacter</taxon>
    </lineage>
</organism>
<accession>A0A2W5RV74</accession>
<evidence type="ECO:0000313" key="3">
    <source>
        <dbReference type="Proteomes" id="UP000248975"/>
    </source>
</evidence>
<keyword evidence="1" id="KW-0812">Transmembrane</keyword>